<evidence type="ECO:0000313" key="2">
    <source>
        <dbReference type="Proteomes" id="UP000006727"/>
    </source>
</evidence>
<dbReference type="EnsemblPlants" id="Pp3c1_19690V3.2">
    <property type="protein sequence ID" value="Pp3c1_19690V3.2"/>
    <property type="gene ID" value="Pp3c1_19690"/>
</dbReference>
<reference evidence="1 2" key="1">
    <citation type="journal article" date="2008" name="Science">
        <title>The Physcomitrella genome reveals evolutionary insights into the conquest of land by plants.</title>
        <authorList>
            <person name="Rensing S."/>
            <person name="Lang D."/>
            <person name="Zimmer A."/>
            <person name="Terry A."/>
            <person name="Salamov A."/>
            <person name="Shapiro H."/>
            <person name="Nishiyama T."/>
            <person name="Perroud P.-F."/>
            <person name="Lindquist E."/>
            <person name="Kamisugi Y."/>
            <person name="Tanahashi T."/>
            <person name="Sakakibara K."/>
            <person name="Fujita T."/>
            <person name="Oishi K."/>
            <person name="Shin-I T."/>
            <person name="Kuroki Y."/>
            <person name="Toyoda A."/>
            <person name="Suzuki Y."/>
            <person name="Hashimoto A."/>
            <person name="Yamaguchi K."/>
            <person name="Sugano A."/>
            <person name="Kohara Y."/>
            <person name="Fujiyama A."/>
            <person name="Anterola A."/>
            <person name="Aoki S."/>
            <person name="Ashton N."/>
            <person name="Barbazuk W.B."/>
            <person name="Barker E."/>
            <person name="Bennetzen J."/>
            <person name="Bezanilla M."/>
            <person name="Blankenship R."/>
            <person name="Cho S.H."/>
            <person name="Dutcher S."/>
            <person name="Estelle M."/>
            <person name="Fawcett J.A."/>
            <person name="Gundlach H."/>
            <person name="Hanada K."/>
            <person name="Heyl A."/>
            <person name="Hicks K.A."/>
            <person name="Hugh J."/>
            <person name="Lohr M."/>
            <person name="Mayer K."/>
            <person name="Melkozernov A."/>
            <person name="Murata T."/>
            <person name="Nelson D."/>
            <person name="Pils B."/>
            <person name="Prigge M."/>
            <person name="Reiss B."/>
            <person name="Renner T."/>
            <person name="Rombauts S."/>
            <person name="Rushton P."/>
            <person name="Sanderfoot A."/>
            <person name="Schween G."/>
            <person name="Shiu S.-H."/>
            <person name="Stueber K."/>
            <person name="Theodoulou F.L."/>
            <person name="Tu H."/>
            <person name="Van de Peer Y."/>
            <person name="Verrier P.J."/>
            <person name="Waters E."/>
            <person name="Wood A."/>
            <person name="Yang L."/>
            <person name="Cove D."/>
            <person name="Cuming A."/>
            <person name="Hasebe M."/>
            <person name="Lucas S."/>
            <person name="Mishler D.B."/>
            <person name="Reski R."/>
            <person name="Grigoriev I."/>
            <person name="Quatrano R.S."/>
            <person name="Boore J.L."/>
        </authorList>
    </citation>
    <scope>NUCLEOTIDE SEQUENCE [LARGE SCALE GENOMIC DNA]</scope>
    <source>
        <strain evidence="1 2">cv. Gransden 2004</strain>
    </source>
</reference>
<dbReference type="EMBL" id="ABEU02000001">
    <property type="status" value="NOT_ANNOTATED_CDS"/>
    <property type="molecule type" value="Genomic_DNA"/>
</dbReference>
<proteinExistence type="predicted"/>
<protein>
    <submittedName>
        <fullName evidence="1">Uncharacterized protein</fullName>
    </submittedName>
</protein>
<evidence type="ECO:0000313" key="1">
    <source>
        <dbReference type="EnsemblPlants" id="Pp3c1_19690V3.2"/>
    </source>
</evidence>
<accession>A0A7I4BSY9</accession>
<dbReference type="Gramene" id="Pp3c1_19690V3.2">
    <property type="protein sequence ID" value="Pp3c1_19690V3.2"/>
    <property type="gene ID" value="Pp3c1_19690"/>
</dbReference>
<reference evidence="1 2" key="2">
    <citation type="journal article" date="2018" name="Plant J.">
        <title>The Physcomitrella patens chromosome-scale assembly reveals moss genome structure and evolution.</title>
        <authorList>
            <person name="Lang D."/>
            <person name="Ullrich K.K."/>
            <person name="Murat F."/>
            <person name="Fuchs J."/>
            <person name="Jenkins J."/>
            <person name="Haas F.B."/>
            <person name="Piednoel M."/>
            <person name="Gundlach H."/>
            <person name="Van Bel M."/>
            <person name="Meyberg R."/>
            <person name="Vives C."/>
            <person name="Morata J."/>
            <person name="Symeonidi A."/>
            <person name="Hiss M."/>
            <person name="Muchero W."/>
            <person name="Kamisugi Y."/>
            <person name="Saleh O."/>
            <person name="Blanc G."/>
            <person name="Decker E.L."/>
            <person name="van Gessel N."/>
            <person name="Grimwood J."/>
            <person name="Hayes R.D."/>
            <person name="Graham S.W."/>
            <person name="Gunter L.E."/>
            <person name="McDaniel S.F."/>
            <person name="Hoernstein S.N.W."/>
            <person name="Larsson A."/>
            <person name="Li F.W."/>
            <person name="Perroud P.F."/>
            <person name="Phillips J."/>
            <person name="Ranjan P."/>
            <person name="Rokshar D.S."/>
            <person name="Rothfels C.J."/>
            <person name="Schneider L."/>
            <person name="Shu S."/>
            <person name="Stevenson D.W."/>
            <person name="Thummler F."/>
            <person name="Tillich M."/>
            <person name="Villarreal Aguilar J.C."/>
            <person name="Widiez T."/>
            <person name="Wong G.K."/>
            <person name="Wymore A."/>
            <person name="Zhang Y."/>
            <person name="Zimmer A.D."/>
            <person name="Quatrano R.S."/>
            <person name="Mayer K.F.X."/>
            <person name="Goodstein D."/>
            <person name="Casacuberta J.M."/>
            <person name="Vandepoele K."/>
            <person name="Reski R."/>
            <person name="Cuming A.C."/>
            <person name="Tuskan G.A."/>
            <person name="Maumus F."/>
            <person name="Salse J."/>
            <person name="Schmutz J."/>
            <person name="Rensing S.A."/>
        </authorList>
    </citation>
    <scope>NUCLEOTIDE SEQUENCE [LARGE SCALE GENOMIC DNA]</scope>
    <source>
        <strain evidence="1 2">cv. Gransden 2004</strain>
    </source>
</reference>
<organism evidence="1 2">
    <name type="scientific">Physcomitrium patens</name>
    <name type="common">Spreading-leaved earth moss</name>
    <name type="synonym">Physcomitrella patens</name>
    <dbReference type="NCBI Taxonomy" id="3218"/>
    <lineage>
        <taxon>Eukaryota</taxon>
        <taxon>Viridiplantae</taxon>
        <taxon>Streptophyta</taxon>
        <taxon>Embryophyta</taxon>
        <taxon>Bryophyta</taxon>
        <taxon>Bryophytina</taxon>
        <taxon>Bryopsida</taxon>
        <taxon>Funariidae</taxon>
        <taxon>Funariales</taxon>
        <taxon>Funariaceae</taxon>
        <taxon>Physcomitrium</taxon>
    </lineage>
</organism>
<sequence>MQHHIICHEYNTISQINYSNSKNYFQMLYKCVNIQVYIEIIQ</sequence>
<dbReference type="Proteomes" id="UP000006727">
    <property type="component" value="Chromosome 1"/>
</dbReference>
<keyword evidence="2" id="KW-1185">Reference proteome</keyword>
<reference evidence="1" key="3">
    <citation type="submission" date="2020-12" db="UniProtKB">
        <authorList>
            <consortium name="EnsemblPlants"/>
        </authorList>
    </citation>
    <scope>IDENTIFICATION</scope>
</reference>
<name>A0A7I4BSY9_PHYPA</name>
<dbReference type="AlphaFoldDB" id="A0A7I4BSY9"/>